<dbReference type="Pfam" id="PF18433">
    <property type="entry name" value="DUF5610"/>
    <property type="match status" value="1"/>
</dbReference>
<evidence type="ECO:0000313" key="2">
    <source>
        <dbReference type="Proteomes" id="UP000178776"/>
    </source>
</evidence>
<dbReference type="Proteomes" id="UP000178776">
    <property type="component" value="Chromosome"/>
</dbReference>
<dbReference type="InterPro" id="IPR041651">
    <property type="entry name" value="DUF5610"/>
</dbReference>
<proteinExistence type="predicted"/>
<dbReference type="STRING" id="1108595.BKX93_22210"/>
<sequence>MAEDNDIAVQPIRGVQPRPAGNHEPFAVSHRTGQHGGKPAREDSADISLSQGAQAAELLFSAAMDQISRLAGLDIEPVLPPENELTGGSHSQRLLLGMEILLELYRRQREDLSSQALLQAFAPLARSGLERGYQETCQVLRQLNVYTPVVADQLQGLLLLTQQLFEERLLAV</sequence>
<dbReference type="EMBL" id="CP017707">
    <property type="protein sequence ID" value="AOZ52456.1"/>
    <property type="molecule type" value="Genomic_DNA"/>
</dbReference>
<organism evidence="1 2">
    <name type="scientific">Chromobacterium vaccinii</name>
    <dbReference type="NCBI Taxonomy" id="1108595"/>
    <lineage>
        <taxon>Bacteria</taxon>
        <taxon>Pseudomonadati</taxon>
        <taxon>Pseudomonadota</taxon>
        <taxon>Betaproteobacteria</taxon>
        <taxon>Neisseriales</taxon>
        <taxon>Chromobacteriaceae</taxon>
        <taxon>Chromobacterium</taxon>
    </lineage>
</organism>
<protein>
    <submittedName>
        <fullName evidence="1">Uncharacterized protein</fullName>
    </submittedName>
</protein>
<reference evidence="1 2" key="1">
    <citation type="submission" date="2016-10" db="EMBL/GenBank/DDBJ databases">
        <title>Chromobacterium muskegensis sp. nov., an insecticidal bacterium isolated from Sphagnum bogs.</title>
        <authorList>
            <person name="Sparks M.E."/>
            <person name="Blackburn M.B."/>
            <person name="Gundersen-Rindal D.E."/>
            <person name="Mitchell A."/>
            <person name="Farrar R."/>
            <person name="Kuhar D."/>
        </authorList>
    </citation>
    <scope>NUCLEOTIDE SEQUENCE [LARGE SCALE GENOMIC DNA]</scope>
    <source>
        <strain evidence="1 2">21-1</strain>
    </source>
</reference>
<accession>A0A1D9LMF3</accession>
<name>A0A1D9LMF3_9NEIS</name>
<gene>
    <name evidence="1" type="ORF">BKX93_22210</name>
</gene>
<dbReference type="Gene3D" id="1.10.132.90">
    <property type="match status" value="1"/>
</dbReference>
<evidence type="ECO:0000313" key="1">
    <source>
        <dbReference type="EMBL" id="AOZ52456.1"/>
    </source>
</evidence>
<dbReference type="RefSeq" id="WP_046156744.1">
    <property type="nucleotide sequence ID" value="NZ_CP017707.1"/>
</dbReference>
<dbReference type="AlphaFoldDB" id="A0A1D9LMF3"/>
<dbReference type="GeneID" id="68843913"/>
<dbReference type="KEGG" id="cvc:BKX93_22210"/>